<dbReference type="OMA" id="RYRQFWR"/>
<proteinExistence type="predicted"/>
<dbReference type="Proteomes" id="UP000011761">
    <property type="component" value="Unassembled WGS sequence"/>
</dbReference>
<dbReference type="EMBL" id="KB445553">
    <property type="protein sequence ID" value="EMC98154.1"/>
    <property type="molecule type" value="Genomic_DNA"/>
</dbReference>
<reference evidence="6 7" key="1">
    <citation type="journal article" date="2012" name="PLoS Pathog.">
        <title>Diverse lifestyles and strategies of plant pathogenesis encoded in the genomes of eighteen Dothideomycetes fungi.</title>
        <authorList>
            <person name="Ohm R.A."/>
            <person name="Feau N."/>
            <person name="Henrissat B."/>
            <person name="Schoch C.L."/>
            <person name="Horwitz B.A."/>
            <person name="Barry K.W."/>
            <person name="Condon B.J."/>
            <person name="Copeland A.C."/>
            <person name="Dhillon B."/>
            <person name="Glaser F."/>
            <person name="Hesse C.N."/>
            <person name="Kosti I."/>
            <person name="LaButti K."/>
            <person name="Lindquist E.A."/>
            <person name="Lucas S."/>
            <person name="Salamov A.A."/>
            <person name="Bradshaw R.E."/>
            <person name="Ciuffetti L."/>
            <person name="Hamelin R.C."/>
            <person name="Kema G.H.J."/>
            <person name="Lawrence C."/>
            <person name="Scott J.A."/>
            <person name="Spatafora J.W."/>
            <person name="Turgeon B.G."/>
            <person name="de Wit P.J.G.M."/>
            <person name="Zhong S."/>
            <person name="Goodwin S.B."/>
            <person name="Grigoriev I.V."/>
        </authorList>
    </citation>
    <scope>NUCLEOTIDE SEQUENCE [LARGE SCALE GENOMIC DNA]</scope>
    <source>
        <strain evidence="6 7">UAMH 10762</strain>
    </source>
</reference>
<dbReference type="InterPro" id="IPR035952">
    <property type="entry name" value="Rhomboid-like_sf"/>
</dbReference>
<dbReference type="HOGENOM" id="CLU_057574_0_0_1"/>
<feature type="transmembrane region" description="Helical" evidence="5">
    <location>
        <begin position="120"/>
        <end position="144"/>
    </location>
</feature>
<evidence type="ECO:0008006" key="8">
    <source>
        <dbReference type="Google" id="ProtNLM"/>
    </source>
</evidence>
<comment type="subcellular location">
    <subcellularLocation>
        <location evidence="1">Membrane</location>
        <topology evidence="1">Multi-pass membrane protein</topology>
    </subcellularLocation>
</comment>
<dbReference type="GO" id="GO:0004252">
    <property type="term" value="F:serine-type endopeptidase activity"/>
    <property type="evidence" value="ECO:0007669"/>
    <property type="project" value="TreeGrafter"/>
</dbReference>
<name>M2NFV6_BAUPA</name>
<feature type="transmembrane region" description="Helical" evidence="5">
    <location>
        <begin position="182"/>
        <end position="203"/>
    </location>
</feature>
<dbReference type="SUPFAM" id="SSF144091">
    <property type="entry name" value="Rhomboid-like"/>
    <property type="match status" value="1"/>
</dbReference>
<feature type="transmembrane region" description="Helical" evidence="5">
    <location>
        <begin position="15"/>
        <end position="36"/>
    </location>
</feature>
<dbReference type="RefSeq" id="XP_007674647.1">
    <property type="nucleotide sequence ID" value="XM_007676457.1"/>
</dbReference>
<dbReference type="STRING" id="717646.M2NFV6"/>
<feature type="transmembrane region" description="Helical" evidence="5">
    <location>
        <begin position="57"/>
        <end position="75"/>
    </location>
</feature>
<dbReference type="SMART" id="SM01160">
    <property type="entry name" value="DUF1751"/>
    <property type="match status" value="1"/>
</dbReference>
<protein>
    <recommendedName>
        <fullName evidence="8">Peptidase S54 rhomboid domain-containing protein</fullName>
    </recommendedName>
</protein>
<evidence type="ECO:0000256" key="2">
    <source>
        <dbReference type="ARBA" id="ARBA00022692"/>
    </source>
</evidence>
<dbReference type="PANTHER" id="PTHR43066">
    <property type="entry name" value="RHOMBOID-RELATED PROTEIN"/>
    <property type="match status" value="1"/>
</dbReference>
<dbReference type="eggNOG" id="KOG4463">
    <property type="taxonomic scope" value="Eukaryota"/>
</dbReference>
<dbReference type="OrthoDB" id="272778at2759"/>
<dbReference type="GO" id="GO:0016020">
    <property type="term" value="C:membrane"/>
    <property type="evidence" value="ECO:0007669"/>
    <property type="project" value="UniProtKB-SubCell"/>
</dbReference>
<dbReference type="KEGG" id="bcom:BAUCODRAFT_67115"/>
<evidence type="ECO:0000256" key="1">
    <source>
        <dbReference type="ARBA" id="ARBA00004141"/>
    </source>
</evidence>
<keyword evidence="2 5" id="KW-0812">Transmembrane</keyword>
<evidence type="ECO:0000313" key="7">
    <source>
        <dbReference type="Proteomes" id="UP000011761"/>
    </source>
</evidence>
<gene>
    <name evidence="6" type="ORF">BAUCODRAFT_67115</name>
</gene>
<accession>M2NFV6</accession>
<dbReference type="AlphaFoldDB" id="M2NFV6"/>
<organism evidence="6 7">
    <name type="scientific">Baudoinia panamericana (strain UAMH 10762)</name>
    <name type="common">Angels' share fungus</name>
    <name type="synonym">Baudoinia compniacensis (strain UAMH 10762)</name>
    <dbReference type="NCBI Taxonomy" id="717646"/>
    <lineage>
        <taxon>Eukaryota</taxon>
        <taxon>Fungi</taxon>
        <taxon>Dikarya</taxon>
        <taxon>Ascomycota</taxon>
        <taxon>Pezizomycotina</taxon>
        <taxon>Dothideomycetes</taxon>
        <taxon>Dothideomycetidae</taxon>
        <taxon>Mycosphaerellales</taxon>
        <taxon>Teratosphaeriaceae</taxon>
        <taxon>Baudoinia</taxon>
    </lineage>
</organism>
<evidence type="ECO:0000256" key="4">
    <source>
        <dbReference type="ARBA" id="ARBA00023136"/>
    </source>
</evidence>
<keyword evidence="7" id="KW-1185">Reference proteome</keyword>
<feature type="transmembrane region" description="Helical" evidence="5">
    <location>
        <begin position="87"/>
        <end position="108"/>
    </location>
</feature>
<evidence type="ECO:0000313" key="6">
    <source>
        <dbReference type="EMBL" id="EMC98154.1"/>
    </source>
</evidence>
<sequence length="271" mass="30319">MLTSGFSNAPISQGLVASVVLLSILATVTDTKYYLWIEIRPHLFDYGQFWRLLTWQLCYTNSTEVLFAAMTFYHLRIVERLWGSRKFASFILSTLPYTTLLPPLLLVLVIRPLSFGRINYLPAGPTPIVFALLAQYHAAIPYFYKYRLSSSVPTSTSAGTQREYGLDLTSKSTSYLLPLQLALSQLPGSAIAAAVGWLIGFAYRREILPGAARWRVPNWLLGGAAQKEHYDSLRRRMEGEAGIATGVETNREHVRRRGVVGGLIDQFRGAV</sequence>
<evidence type="ECO:0000256" key="5">
    <source>
        <dbReference type="SAM" id="Phobius"/>
    </source>
</evidence>
<dbReference type="PANTHER" id="PTHR43066:SF21">
    <property type="entry name" value="UBIQUITIN-ASSOCIATED DOMAIN-CONTAINING PROTEIN 2"/>
    <property type="match status" value="1"/>
</dbReference>
<dbReference type="Gene3D" id="1.20.1540.10">
    <property type="entry name" value="Rhomboid-like"/>
    <property type="match status" value="1"/>
</dbReference>
<evidence type="ECO:0000256" key="3">
    <source>
        <dbReference type="ARBA" id="ARBA00022989"/>
    </source>
</evidence>
<keyword evidence="4 5" id="KW-0472">Membrane</keyword>
<dbReference type="GeneID" id="19116332"/>
<keyword evidence="3 5" id="KW-1133">Transmembrane helix</keyword>